<dbReference type="AlphaFoldDB" id="A0A1S3DSH3"/>
<dbReference type="PaxDb" id="121845-A0A1S3DSH3"/>
<dbReference type="RefSeq" id="XP_008486777.1">
    <property type="nucleotide sequence ID" value="XM_008488555.2"/>
</dbReference>
<proteinExistence type="predicted"/>
<sequence>MDSTTSNCALQIALQTMKDRCQLLQLRLSNLEEENLKLRIDKKKSETNEKEPKESLVSKLNEEIEMLSQQKTQLTHHIFMVATENKQLWTKLSMLTEETNVPEQSINLVKDNHKSDHLKEVDINLTKSSELLDVSNQK</sequence>
<keyword evidence="2" id="KW-1185">Reference proteome</keyword>
<dbReference type="GeneID" id="103523515"/>
<organism evidence="2 3">
    <name type="scientific">Diaphorina citri</name>
    <name type="common">Asian citrus psyllid</name>
    <dbReference type="NCBI Taxonomy" id="121845"/>
    <lineage>
        <taxon>Eukaryota</taxon>
        <taxon>Metazoa</taxon>
        <taxon>Ecdysozoa</taxon>
        <taxon>Arthropoda</taxon>
        <taxon>Hexapoda</taxon>
        <taxon>Insecta</taxon>
        <taxon>Pterygota</taxon>
        <taxon>Neoptera</taxon>
        <taxon>Paraneoptera</taxon>
        <taxon>Hemiptera</taxon>
        <taxon>Sternorrhyncha</taxon>
        <taxon>Psylloidea</taxon>
        <taxon>Psyllidae</taxon>
        <taxon>Diaphorininae</taxon>
        <taxon>Diaphorina</taxon>
    </lineage>
</organism>
<evidence type="ECO:0000256" key="1">
    <source>
        <dbReference type="SAM" id="Coils"/>
    </source>
</evidence>
<dbReference type="KEGG" id="dci:103523515"/>
<dbReference type="STRING" id="121845.A0A1S3DSH3"/>
<name>A0A1S3DSH3_DIACI</name>
<keyword evidence="1" id="KW-0175">Coiled coil</keyword>
<protein>
    <submittedName>
        <fullName evidence="3">Protein spindle-F-like</fullName>
    </submittedName>
</protein>
<dbReference type="Proteomes" id="UP000079169">
    <property type="component" value="Unplaced"/>
</dbReference>
<gene>
    <name evidence="3" type="primary">LOC103523515</name>
</gene>
<evidence type="ECO:0000313" key="2">
    <source>
        <dbReference type="Proteomes" id="UP000079169"/>
    </source>
</evidence>
<dbReference type="OMA" id="NHKSDHL"/>
<accession>A0A1S3DSH3</accession>
<evidence type="ECO:0000313" key="3">
    <source>
        <dbReference type="RefSeq" id="XP_008486777.1"/>
    </source>
</evidence>
<feature type="coiled-coil region" evidence="1">
    <location>
        <begin position="14"/>
        <end position="77"/>
    </location>
</feature>
<reference evidence="3" key="1">
    <citation type="submission" date="2025-08" db="UniProtKB">
        <authorList>
            <consortium name="RefSeq"/>
        </authorList>
    </citation>
    <scope>IDENTIFICATION</scope>
</reference>